<accession>A5KQ13</accession>
<dbReference type="PaxDb" id="411460-RUMTOR_02349"/>
<comment type="caution">
    <text evidence="1">The sequence shown here is derived from an EMBL/GenBank/DDBJ whole genome shotgun (WGS) entry which is preliminary data.</text>
</comment>
<evidence type="ECO:0000313" key="1">
    <source>
        <dbReference type="EMBL" id="EDK23505.1"/>
    </source>
</evidence>
<protein>
    <submittedName>
        <fullName evidence="1">Uncharacterized protein</fullName>
    </submittedName>
</protein>
<gene>
    <name evidence="1" type="ORF">RUMTOR_02349</name>
</gene>
<organism evidence="1 2">
    <name type="scientific">[Ruminococcus] torques ATCC 27756</name>
    <dbReference type="NCBI Taxonomy" id="411460"/>
    <lineage>
        <taxon>Bacteria</taxon>
        <taxon>Bacillati</taxon>
        <taxon>Bacillota</taxon>
        <taxon>Clostridia</taxon>
        <taxon>Lachnospirales</taxon>
        <taxon>Lachnospiraceae</taxon>
        <taxon>Mediterraneibacter</taxon>
    </lineage>
</organism>
<dbReference type="Proteomes" id="UP000003577">
    <property type="component" value="Unassembled WGS sequence"/>
</dbReference>
<proteinExistence type="predicted"/>
<reference evidence="1 2" key="1">
    <citation type="submission" date="2007-03" db="EMBL/GenBank/DDBJ databases">
        <authorList>
            <person name="Fulton L."/>
            <person name="Clifton S."/>
            <person name="Fulton B."/>
            <person name="Xu J."/>
            <person name="Minx P."/>
            <person name="Pepin K.H."/>
            <person name="Johnson M."/>
            <person name="Thiruvilangam P."/>
            <person name="Bhonagiri V."/>
            <person name="Nash W.E."/>
            <person name="Mardis E.R."/>
            <person name="Wilson R.K."/>
        </authorList>
    </citation>
    <scope>NUCLEOTIDE SEQUENCE [LARGE SCALE GENOMIC DNA]</scope>
    <source>
        <strain evidence="1 2">ATCC 27756</strain>
    </source>
</reference>
<evidence type="ECO:0000313" key="2">
    <source>
        <dbReference type="Proteomes" id="UP000003577"/>
    </source>
</evidence>
<dbReference type="HOGENOM" id="CLU_3375748_0_0_9"/>
<name>A5KQ13_9FIRM</name>
<dbReference type="EMBL" id="AAVP02000014">
    <property type="protein sequence ID" value="EDK23505.1"/>
    <property type="molecule type" value="Genomic_DNA"/>
</dbReference>
<reference evidence="1 2" key="2">
    <citation type="submission" date="2007-04" db="EMBL/GenBank/DDBJ databases">
        <title>Draft genome sequence of Ruminococcus torques (ATCC 27756).</title>
        <authorList>
            <person name="Sudarsanam P."/>
            <person name="Ley R."/>
            <person name="Guruge J."/>
            <person name="Turnbaugh P.J."/>
            <person name="Mahowald M."/>
            <person name="Liep D."/>
            <person name="Gordon J."/>
        </authorList>
    </citation>
    <scope>NUCLEOTIDE SEQUENCE [LARGE SCALE GENOMIC DNA]</scope>
    <source>
        <strain evidence="1 2">ATCC 27756</strain>
    </source>
</reference>
<sequence>MILSVKKLEGKNRVQSVFSLDKTASASYHSNTVS</sequence>
<dbReference type="AlphaFoldDB" id="A5KQ13"/>